<dbReference type="SUPFAM" id="SSF141523">
    <property type="entry name" value="L,D-transpeptidase catalytic domain-like"/>
    <property type="match status" value="1"/>
</dbReference>
<evidence type="ECO:0000256" key="5">
    <source>
        <dbReference type="ARBA" id="ARBA00022984"/>
    </source>
</evidence>
<dbReference type="GO" id="GO:0071555">
    <property type="term" value="P:cell wall organization"/>
    <property type="evidence" value="ECO:0007669"/>
    <property type="project" value="UniProtKB-UniRule"/>
</dbReference>
<evidence type="ECO:0000313" key="11">
    <source>
        <dbReference type="EMBL" id="OOS25953.1"/>
    </source>
</evidence>
<evidence type="ECO:0000256" key="6">
    <source>
        <dbReference type="ARBA" id="ARBA00023316"/>
    </source>
</evidence>
<dbReference type="STRING" id="470453.B0680_00920"/>
<dbReference type="PROSITE" id="PS52029">
    <property type="entry name" value="LD_TPASE"/>
    <property type="match status" value="1"/>
</dbReference>
<keyword evidence="9" id="KW-0732">Signal</keyword>
<evidence type="ECO:0000313" key="12">
    <source>
        <dbReference type="Proteomes" id="UP000189800"/>
    </source>
</evidence>
<dbReference type="Pfam" id="PF01471">
    <property type="entry name" value="PG_binding_1"/>
    <property type="match status" value="1"/>
</dbReference>
<feature type="active site" description="Proton donor/acceptor" evidence="7">
    <location>
        <position position="393"/>
    </location>
</feature>
<dbReference type="SUPFAM" id="SSF47090">
    <property type="entry name" value="PGBD-like"/>
    <property type="match status" value="1"/>
</dbReference>
<accession>A0A1T0CUE2</accession>
<proteinExistence type="inferred from homology"/>
<evidence type="ECO:0000259" key="10">
    <source>
        <dbReference type="PROSITE" id="PS52029"/>
    </source>
</evidence>
<dbReference type="InterPro" id="IPR036366">
    <property type="entry name" value="PGBDSf"/>
</dbReference>
<dbReference type="PANTHER" id="PTHR30582:SF30">
    <property type="entry name" value="BLR4375 PROTEIN"/>
    <property type="match status" value="1"/>
</dbReference>
<protein>
    <recommendedName>
        <fullName evidence="10">L,D-TPase catalytic domain-containing protein</fullName>
    </recommendedName>
</protein>
<evidence type="ECO:0000256" key="7">
    <source>
        <dbReference type="PROSITE-ProRule" id="PRU01373"/>
    </source>
</evidence>
<feature type="region of interest" description="Disordered" evidence="8">
    <location>
        <begin position="112"/>
        <end position="146"/>
    </location>
</feature>
<organism evidence="11 12">
    <name type="scientific">Moraxella pluranimalium</name>
    <dbReference type="NCBI Taxonomy" id="470453"/>
    <lineage>
        <taxon>Bacteria</taxon>
        <taxon>Pseudomonadati</taxon>
        <taxon>Pseudomonadota</taxon>
        <taxon>Gammaproteobacteria</taxon>
        <taxon>Moraxellales</taxon>
        <taxon>Moraxellaceae</taxon>
        <taxon>Moraxella</taxon>
    </lineage>
</organism>
<dbReference type="EMBL" id="MUYU01000005">
    <property type="protein sequence ID" value="OOS25953.1"/>
    <property type="molecule type" value="Genomic_DNA"/>
</dbReference>
<reference evidence="11" key="1">
    <citation type="submission" date="2017-02" db="EMBL/GenBank/DDBJ databases">
        <title>Draft genome sequence of Moraxella pluranimalium CCUG 54913T type strain.</title>
        <authorList>
            <person name="Salva-Serra F."/>
            <person name="Engstrom-Jakobsson H."/>
            <person name="Thorell K."/>
            <person name="Jaen-Luchoro D."/>
            <person name="Gonzales-Siles L."/>
            <person name="Karlsson R."/>
            <person name="Yazdan S."/>
            <person name="Boulund F."/>
            <person name="Johnning A."/>
            <person name="Engstrand L."/>
            <person name="Kristiansson E."/>
            <person name="Moore E."/>
        </authorList>
    </citation>
    <scope>NUCLEOTIDE SEQUENCE [LARGE SCALE GENOMIC DNA]</scope>
    <source>
        <strain evidence="11">CCUG 54913</strain>
    </source>
</reference>
<feature type="signal peptide" evidence="9">
    <location>
        <begin position="1"/>
        <end position="23"/>
    </location>
</feature>
<dbReference type="GO" id="GO:0005576">
    <property type="term" value="C:extracellular region"/>
    <property type="evidence" value="ECO:0007669"/>
    <property type="project" value="TreeGrafter"/>
</dbReference>
<dbReference type="CDD" id="cd16913">
    <property type="entry name" value="YkuD_like"/>
    <property type="match status" value="1"/>
</dbReference>
<comment type="caution">
    <text evidence="11">The sequence shown here is derived from an EMBL/GenBank/DDBJ whole genome shotgun (WGS) entry which is preliminary data.</text>
</comment>
<dbReference type="GO" id="GO:0008360">
    <property type="term" value="P:regulation of cell shape"/>
    <property type="evidence" value="ECO:0007669"/>
    <property type="project" value="UniProtKB-UniRule"/>
</dbReference>
<keyword evidence="6 7" id="KW-0961">Cell wall biogenesis/degradation</keyword>
<dbReference type="InterPro" id="IPR036365">
    <property type="entry name" value="PGBD-like_sf"/>
</dbReference>
<keyword evidence="5 7" id="KW-0573">Peptidoglycan synthesis</keyword>
<dbReference type="Pfam" id="PF03734">
    <property type="entry name" value="YkuD"/>
    <property type="match status" value="1"/>
</dbReference>
<dbReference type="Proteomes" id="UP000189800">
    <property type="component" value="Unassembled WGS sequence"/>
</dbReference>
<dbReference type="Gene3D" id="1.10.101.10">
    <property type="entry name" value="PGBD-like superfamily/PGBD"/>
    <property type="match status" value="1"/>
</dbReference>
<feature type="chain" id="PRO_5010539187" description="L,D-TPase catalytic domain-containing protein" evidence="9">
    <location>
        <begin position="24"/>
        <end position="433"/>
    </location>
</feature>
<dbReference type="PANTHER" id="PTHR30582">
    <property type="entry name" value="L,D-TRANSPEPTIDASE"/>
    <property type="match status" value="1"/>
</dbReference>
<dbReference type="InterPro" id="IPR050979">
    <property type="entry name" value="LD-transpeptidase"/>
</dbReference>
<keyword evidence="4 7" id="KW-0133">Cell shape</keyword>
<keyword evidence="3" id="KW-0808">Transferase</keyword>
<evidence type="ECO:0000256" key="9">
    <source>
        <dbReference type="SAM" id="SignalP"/>
    </source>
</evidence>
<evidence type="ECO:0000256" key="4">
    <source>
        <dbReference type="ARBA" id="ARBA00022960"/>
    </source>
</evidence>
<comment type="similarity">
    <text evidence="2">Belongs to the YkuD family.</text>
</comment>
<dbReference type="PROSITE" id="PS51257">
    <property type="entry name" value="PROKAR_LIPOPROTEIN"/>
    <property type="match status" value="1"/>
</dbReference>
<dbReference type="InterPro" id="IPR005490">
    <property type="entry name" value="LD_TPept_cat_dom"/>
</dbReference>
<dbReference type="InterPro" id="IPR038063">
    <property type="entry name" value="Transpep_catalytic_dom"/>
</dbReference>
<dbReference type="GO" id="GO:0071972">
    <property type="term" value="F:peptidoglycan L,D-transpeptidase activity"/>
    <property type="evidence" value="ECO:0007669"/>
    <property type="project" value="TreeGrafter"/>
</dbReference>
<evidence type="ECO:0000256" key="3">
    <source>
        <dbReference type="ARBA" id="ARBA00022679"/>
    </source>
</evidence>
<dbReference type="InterPro" id="IPR002477">
    <property type="entry name" value="Peptidoglycan-bd-like"/>
</dbReference>
<evidence type="ECO:0000256" key="8">
    <source>
        <dbReference type="SAM" id="MobiDB-lite"/>
    </source>
</evidence>
<feature type="active site" description="Nucleophile" evidence="7">
    <location>
        <position position="409"/>
    </location>
</feature>
<gene>
    <name evidence="11" type="ORF">B0680_00920</name>
</gene>
<keyword evidence="12" id="KW-1185">Reference proteome</keyword>
<dbReference type="RefSeq" id="WP_228143725.1">
    <property type="nucleotide sequence ID" value="NZ_MUYU01000005.1"/>
</dbReference>
<dbReference type="Gene3D" id="2.40.440.10">
    <property type="entry name" value="L,D-transpeptidase catalytic domain-like"/>
    <property type="match status" value="1"/>
</dbReference>
<dbReference type="GO" id="GO:0016740">
    <property type="term" value="F:transferase activity"/>
    <property type="evidence" value="ECO:0007669"/>
    <property type="project" value="UniProtKB-KW"/>
</dbReference>
<dbReference type="UniPathway" id="UPA00219"/>
<dbReference type="AlphaFoldDB" id="A0A1T0CUE2"/>
<name>A0A1T0CUE2_9GAMM</name>
<evidence type="ECO:0000256" key="2">
    <source>
        <dbReference type="ARBA" id="ARBA00005992"/>
    </source>
</evidence>
<feature type="compositionally biased region" description="Polar residues" evidence="8">
    <location>
        <begin position="118"/>
        <end position="146"/>
    </location>
</feature>
<evidence type="ECO:0000256" key="1">
    <source>
        <dbReference type="ARBA" id="ARBA00004752"/>
    </source>
</evidence>
<dbReference type="GO" id="GO:0018104">
    <property type="term" value="P:peptidoglycan-protein cross-linking"/>
    <property type="evidence" value="ECO:0007669"/>
    <property type="project" value="TreeGrafter"/>
</dbReference>
<comment type="pathway">
    <text evidence="1 7">Cell wall biogenesis; peptidoglycan biosynthesis.</text>
</comment>
<sequence length="433" mass="46794">MSKAYLSPLGFALMATSIFTVSACDKVASVGTDSESKEQVTTEKANDSNLDNAQSVEVEKPAVVLDPNTSQQFRGDSEIDKRLAEALPEIPYSIDNLTQDANAVNTAEWLPPVAPSAPATNSSDATINSAGQSNGQDSQASPDVSNNQQLATNQSAVNQIKTNEIANTNELTRDQIIKIQALLNWHHHSVGAVDGKFSKNTIKAMNVFQEKHGLQVTETMNAETWAELTKDVTLSKQPVLVSYTLTAEDVSLPRHPKGQQFKTVREAVAEKFHMSQDLLSQLNKDKSLKAGVTITVYNPGQPNTAAVTRVVANKKLNILYAYDASGQLVASYPTTVGGGRKPSPTGKHTVTSRIIHPTYNKNFRNKNGVLPPGPNNPVGRVWMGLSKPTYGIHGSPEPEMISQQQSSGCVRLTNWDALGLYGVIQEGAEVEFL</sequence>
<feature type="domain" description="L,D-TPase catalytic" evidence="10">
    <location>
        <begin position="308"/>
        <end position="433"/>
    </location>
</feature>